<gene>
    <name evidence="2" type="ORF">ALEPTO_LOCUS11802</name>
</gene>
<proteinExistence type="predicted"/>
<keyword evidence="3" id="KW-1185">Reference proteome</keyword>
<dbReference type="OrthoDB" id="10597092at2759"/>
<comment type="caution">
    <text evidence="2">The sequence shown here is derived from an EMBL/GenBank/DDBJ whole genome shotgun (WGS) entry which is preliminary data.</text>
</comment>
<protein>
    <submittedName>
        <fullName evidence="2">8217_t:CDS:1</fullName>
    </submittedName>
</protein>
<feature type="compositionally biased region" description="Basic and acidic residues" evidence="1">
    <location>
        <begin position="12"/>
        <end position="30"/>
    </location>
</feature>
<feature type="compositionally biased region" description="Polar residues" evidence="1">
    <location>
        <begin position="48"/>
        <end position="60"/>
    </location>
</feature>
<organism evidence="2 3">
    <name type="scientific">Ambispora leptoticha</name>
    <dbReference type="NCBI Taxonomy" id="144679"/>
    <lineage>
        <taxon>Eukaryota</taxon>
        <taxon>Fungi</taxon>
        <taxon>Fungi incertae sedis</taxon>
        <taxon>Mucoromycota</taxon>
        <taxon>Glomeromycotina</taxon>
        <taxon>Glomeromycetes</taxon>
        <taxon>Archaeosporales</taxon>
        <taxon>Ambisporaceae</taxon>
        <taxon>Ambispora</taxon>
    </lineage>
</organism>
<evidence type="ECO:0000313" key="2">
    <source>
        <dbReference type="EMBL" id="CAG8707895.1"/>
    </source>
</evidence>
<sequence length="131" mass="15325">MAFLFLSNDIDKPKSRIWHDTAHSKNDSPKTKKAPTNNDTNDEKDRQITSATKEGTSNDGTNDEWEFFIFIRPPTKMSEKYERPPERPHPRTQDQATKRQRNIKCRIQRKSNGNIDDTNYDSTTKNNKLNK</sequence>
<accession>A0A9N9N747</accession>
<feature type="compositionally biased region" description="Basic and acidic residues" evidence="1">
    <location>
        <begin position="77"/>
        <end position="92"/>
    </location>
</feature>
<feature type="compositionally biased region" description="Basic residues" evidence="1">
    <location>
        <begin position="98"/>
        <end position="109"/>
    </location>
</feature>
<feature type="compositionally biased region" description="Polar residues" evidence="1">
    <location>
        <begin position="110"/>
        <end position="131"/>
    </location>
</feature>
<dbReference type="Proteomes" id="UP000789508">
    <property type="component" value="Unassembled WGS sequence"/>
</dbReference>
<dbReference type="EMBL" id="CAJVPS010021550">
    <property type="protein sequence ID" value="CAG8707895.1"/>
    <property type="molecule type" value="Genomic_DNA"/>
</dbReference>
<evidence type="ECO:0000313" key="3">
    <source>
        <dbReference type="Proteomes" id="UP000789508"/>
    </source>
</evidence>
<reference evidence="2" key="1">
    <citation type="submission" date="2021-06" db="EMBL/GenBank/DDBJ databases">
        <authorList>
            <person name="Kallberg Y."/>
            <person name="Tangrot J."/>
            <person name="Rosling A."/>
        </authorList>
    </citation>
    <scope>NUCLEOTIDE SEQUENCE</scope>
    <source>
        <strain evidence="2">FL130A</strain>
    </source>
</reference>
<evidence type="ECO:0000256" key="1">
    <source>
        <dbReference type="SAM" id="MobiDB-lite"/>
    </source>
</evidence>
<feature type="region of interest" description="Disordered" evidence="1">
    <location>
        <begin position="12"/>
        <end position="131"/>
    </location>
</feature>
<dbReference type="AlphaFoldDB" id="A0A9N9N747"/>
<name>A0A9N9N747_9GLOM</name>